<dbReference type="SUPFAM" id="SSF52172">
    <property type="entry name" value="CheY-like"/>
    <property type="match status" value="1"/>
</dbReference>
<evidence type="ECO:0000313" key="8">
    <source>
        <dbReference type="EMBL" id="OIR15783.1"/>
    </source>
</evidence>
<dbReference type="SUPFAM" id="SSF46689">
    <property type="entry name" value="Homeodomain-like"/>
    <property type="match status" value="1"/>
</dbReference>
<keyword evidence="5" id="KW-0804">Transcription</keyword>
<dbReference type="Pfam" id="PF00158">
    <property type="entry name" value="Sigma54_activat"/>
    <property type="match status" value="1"/>
</dbReference>
<dbReference type="InterPro" id="IPR058031">
    <property type="entry name" value="AAA_lid_NorR"/>
</dbReference>
<dbReference type="PROSITE" id="PS00676">
    <property type="entry name" value="SIGMA54_INTERACT_2"/>
    <property type="match status" value="1"/>
</dbReference>
<dbReference type="FunFam" id="3.40.50.300:FF:000006">
    <property type="entry name" value="DNA-binding transcriptional regulator NtrC"/>
    <property type="match status" value="1"/>
</dbReference>
<gene>
    <name evidence="8" type="primary">ntrC_1</name>
    <name evidence="8" type="ORF">GALL_32840</name>
</gene>
<evidence type="ECO:0000256" key="4">
    <source>
        <dbReference type="ARBA" id="ARBA00023125"/>
    </source>
</evidence>
<dbReference type="SMART" id="SM00448">
    <property type="entry name" value="REC"/>
    <property type="match status" value="1"/>
</dbReference>
<dbReference type="InterPro" id="IPR027417">
    <property type="entry name" value="P-loop_NTPase"/>
</dbReference>
<keyword evidence="3" id="KW-0805">Transcription regulation</keyword>
<accession>A0A1J5T4M3</accession>
<dbReference type="InterPro" id="IPR025662">
    <property type="entry name" value="Sigma_54_int_dom_ATP-bd_1"/>
</dbReference>
<dbReference type="Gene3D" id="3.40.50.2300">
    <property type="match status" value="1"/>
</dbReference>
<keyword evidence="2" id="KW-0067">ATP-binding</keyword>
<evidence type="ECO:0000259" key="6">
    <source>
        <dbReference type="PROSITE" id="PS50045"/>
    </source>
</evidence>
<reference evidence="8" key="1">
    <citation type="submission" date="2016-10" db="EMBL/GenBank/DDBJ databases">
        <title>Sequence of Gallionella enrichment culture.</title>
        <authorList>
            <person name="Poehlein A."/>
            <person name="Muehling M."/>
            <person name="Daniel R."/>
        </authorList>
    </citation>
    <scope>NUCLEOTIDE SEQUENCE</scope>
</reference>
<evidence type="ECO:0000256" key="2">
    <source>
        <dbReference type="ARBA" id="ARBA00022840"/>
    </source>
</evidence>
<dbReference type="InterPro" id="IPR011006">
    <property type="entry name" value="CheY-like_superfamily"/>
</dbReference>
<protein>
    <submittedName>
        <fullName evidence="8">Nitrogen assimilation regulatory protein</fullName>
    </submittedName>
</protein>
<evidence type="ECO:0000259" key="7">
    <source>
        <dbReference type="PROSITE" id="PS50110"/>
    </source>
</evidence>
<dbReference type="InterPro" id="IPR001789">
    <property type="entry name" value="Sig_transdc_resp-reg_receiver"/>
</dbReference>
<dbReference type="InterPro" id="IPR003593">
    <property type="entry name" value="AAA+_ATPase"/>
</dbReference>
<dbReference type="SUPFAM" id="SSF52540">
    <property type="entry name" value="P-loop containing nucleoside triphosphate hydrolases"/>
    <property type="match status" value="1"/>
</dbReference>
<dbReference type="PROSITE" id="PS00675">
    <property type="entry name" value="SIGMA54_INTERACT_1"/>
    <property type="match status" value="1"/>
</dbReference>
<dbReference type="CDD" id="cd17535">
    <property type="entry name" value="REC_NarL-like"/>
    <property type="match status" value="1"/>
</dbReference>
<evidence type="ECO:0000256" key="5">
    <source>
        <dbReference type="ARBA" id="ARBA00023163"/>
    </source>
</evidence>
<dbReference type="Gene3D" id="3.40.50.300">
    <property type="entry name" value="P-loop containing nucleotide triphosphate hydrolases"/>
    <property type="match status" value="1"/>
</dbReference>
<dbReference type="GO" id="GO:0006355">
    <property type="term" value="P:regulation of DNA-templated transcription"/>
    <property type="evidence" value="ECO:0007669"/>
    <property type="project" value="InterPro"/>
</dbReference>
<dbReference type="Pfam" id="PF00072">
    <property type="entry name" value="Response_reg"/>
    <property type="match status" value="1"/>
</dbReference>
<dbReference type="PROSITE" id="PS50045">
    <property type="entry name" value="SIGMA54_INTERACT_4"/>
    <property type="match status" value="1"/>
</dbReference>
<dbReference type="PANTHER" id="PTHR32071:SF117">
    <property type="entry name" value="PTS-DEPENDENT DIHYDROXYACETONE KINASE OPERON REGULATORY PROTEIN-RELATED"/>
    <property type="match status" value="1"/>
</dbReference>
<dbReference type="Gene3D" id="1.10.10.60">
    <property type="entry name" value="Homeodomain-like"/>
    <property type="match status" value="1"/>
</dbReference>
<keyword evidence="1" id="KW-0547">Nucleotide-binding</keyword>
<organism evidence="8">
    <name type="scientific">mine drainage metagenome</name>
    <dbReference type="NCBI Taxonomy" id="410659"/>
    <lineage>
        <taxon>unclassified sequences</taxon>
        <taxon>metagenomes</taxon>
        <taxon>ecological metagenomes</taxon>
    </lineage>
</organism>
<dbReference type="PROSITE" id="PS50110">
    <property type="entry name" value="RESPONSE_REGULATORY"/>
    <property type="match status" value="1"/>
</dbReference>
<dbReference type="Gene3D" id="1.10.8.60">
    <property type="match status" value="1"/>
</dbReference>
<dbReference type="Pfam" id="PF02954">
    <property type="entry name" value="HTH_8"/>
    <property type="match status" value="1"/>
</dbReference>
<proteinExistence type="predicted"/>
<keyword evidence="4" id="KW-0238">DNA-binding</keyword>
<dbReference type="EMBL" id="MLJW01000008">
    <property type="protein sequence ID" value="OIR15783.1"/>
    <property type="molecule type" value="Genomic_DNA"/>
</dbReference>
<name>A0A1J5T4M3_9ZZZZ</name>
<feature type="domain" description="Sigma-54 factor interaction" evidence="6">
    <location>
        <begin position="144"/>
        <end position="373"/>
    </location>
</feature>
<dbReference type="GO" id="GO:0043565">
    <property type="term" value="F:sequence-specific DNA binding"/>
    <property type="evidence" value="ECO:0007669"/>
    <property type="project" value="InterPro"/>
</dbReference>
<dbReference type="InterPro" id="IPR009057">
    <property type="entry name" value="Homeodomain-like_sf"/>
</dbReference>
<dbReference type="GO" id="GO:0000160">
    <property type="term" value="P:phosphorelay signal transduction system"/>
    <property type="evidence" value="ECO:0007669"/>
    <property type="project" value="InterPro"/>
</dbReference>
<dbReference type="PANTHER" id="PTHR32071">
    <property type="entry name" value="TRANSCRIPTIONAL REGULATORY PROTEIN"/>
    <property type="match status" value="1"/>
</dbReference>
<dbReference type="GO" id="GO:0005524">
    <property type="term" value="F:ATP binding"/>
    <property type="evidence" value="ECO:0007669"/>
    <property type="project" value="UniProtKB-KW"/>
</dbReference>
<dbReference type="InterPro" id="IPR002197">
    <property type="entry name" value="HTH_Fis"/>
</dbReference>
<dbReference type="SMART" id="SM00382">
    <property type="entry name" value="AAA"/>
    <property type="match status" value="1"/>
</dbReference>
<feature type="domain" description="Response regulatory" evidence="7">
    <location>
        <begin position="5"/>
        <end position="125"/>
    </location>
</feature>
<comment type="caution">
    <text evidence="8">The sequence shown here is derived from an EMBL/GenBank/DDBJ whole genome shotgun (WGS) entry which is preliminary data.</text>
</comment>
<dbReference type="PRINTS" id="PR01590">
    <property type="entry name" value="HTHFIS"/>
</dbReference>
<dbReference type="AlphaFoldDB" id="A0A1J5T4M3"/>
<dbReference type="InterPro" id="IPR025943">
    <property type="entry name" value="Sigma_54_int_dom_ATP-bd_2"/>
</dbReference>
<dbReference type="CDD" id="cd00009">
    <property type="entry name" value="AAA"/>
    <property type="match status" value="1"/>
</dbReference>
<evidence type="ECO:0000256" key="3">
    <source>
        <dbReference type="ARBA" id="ARBA00023015"/>
    </source>
</evidence>
<dbReference type="Pfam" id="PF25601">
    <property type="entry name" value="AAA_lid_14"/>
    <property type="match status" value="1"/>
</dbReference>
<sequence>MTLPTLLIVDDDPLIRDSLRLILADEFDIHLAEDRPQAIRLLRDMASPPQLALVDLGLPPTPHRPEEGFRLITELLAHAPDIRIITLSGQNEESNARHARTLGAIEFVAKPCGPETLRSLLLNALRFQQTERAAPADSQPQFGIIGDSQPIQAMRSQIELYARTPYPVLIEGESGSGKELVAAALQRLSGKPDASYVVLNCAAISPNLLESTLFGHAKGAFTGATNAQTGFFEKAENGSLFLDEIGEMPQELQAKLLRVLENGEYQRVGESTTRKSNARIIAATNRDLKLAVRNGTFRTDLYHRLSVFTIQVPPLRALGNDKLQLLEHFKQFYAMQAQRPQFRLEASALETWKQYSFPGNTRELRNIVIRLTTKYPGGEVNARQLEAEFDLQLEPAGTATELSADIRQTLQQGGFDLDDLLLGYTARYIDAAMELAHGNVSEAAKLLGIARTTLYSRMEAVQKHKAQRVL</sequence>
<dbReference type="InterPro" id="IPR058245">
    <property type="entry name" value="NreC/VraR/RcsB-like_REC"/>
</dbReference>
<dbReference type="InterPro" id="IPR002078">
    <property type="entry name" value="Sigma_54_int"/>
</dbReference>
<evidence type="ECO:0000256" key="1">
    <source>
        <dbReference type="ARBA" id="ARBA00022741"/>
    </source>
</evidence>